<dbReference type="GO" id="GO:0034625">
    <property type="term" value="P:fatty acid elongation, monounsaturated fatty acid"/>
    <property type="evidence" value="ECO:0007669"/>
    <property type="project" value="TreeGrafter"/>
</dbReference>
<dbReference type="InterPro" id="IPR002076">
    <property type="entry name" value="ELO_fam"/>
</dbReference>
<reference evidence="11" key="1">
    <citation type="submission" date="2021-12" db="EMBL/GenBank/DDBJ databases">
        <authorList>
            <person name="King R."/>
        </authorList>
    </citation>
    <scope>NUCLEOTIDE SEQUENCE</scope>
</reference>
<keyword evidence="5 10" id="KW-0276">Fatty acid metabolism</keyword>
<comment type="similarity">
    <text evidence="10">Belongs to the ELO family.</text>
</comment>
<evidence type="ECO:0000256" key="7">
    <source>
        <dbReference type="ARBA" id="ARBA00023098"/>
    </source>
</evidence>
<keyword evidence="3 10" id="KW-0808">Transferase</keyword>
<keyword evidence="4 10" id="KW-0812">Transmembrane</keyword>
<protein>
    <recommendedName>
        <fullName evidence="10">Elongation of very long chain fatty acids protein</fullName>
        <ecNumber evidence="10">2.3.1.199</ecNumber>
    </recommendedName>
    <alternativeName>
        <fullName evidence="10">Very-long-chain 3-oxoacyl-CoA synthase</fullName>
    </alternativeName>
</protein>
<keyword evidence="12" id="KW-1185">Reference proteome</keyword>
<evidence type="ECO:0000256" key="4">
    <source>
        <dbReference type="ARBA" id="ARBA00022692"/>
    </source>
</evidence>
<feature type="transmembrane region" description="Helical" evidence="10">
    <location>
        <begin position="67"/>
        <end position="90"/>
    </location>
</feature>
<dbReference type="GO" id="GO:0009922">
    <property type="term" value="F:fatty acid elongase activity"/>
    <property type="evidence" value="ECO:0007669"/>
    <property type="project" value="UniProtKB-EC"/>
</dbReference>
<evidence type="ECO:0000256" key="6">
    <source>
        <dbReference type="ARBA" id="ARBA00022989"/>
    </source>
</evidence>
<feature type="transmembrane region" description="Helical" evidence="10">
    <location>
        <begin position="204"/>
        <end position="222"/>
    </location>
</feature>
<evidence type="ECO:0000256" key="8">
    <source>
        <dbReference type="ARBA" id="ARBA00023136"/>
    </source>
</evidence>
<keyword evidence="7 10" id="KW-0443">Lipid metabolism</keyword>
<keyword evidence="9 10" id="KW-0275">Fatty acid biosynthesis</keyword>
<dbReference type="GO" id="GO:0005789">
    <property type="term" value="C:endoplasmic reticulum membrane"/>
    <property type="evidence" value="ECO:0007669"/>
    <property type="project" value="TreeGrafter"/>
</dbReference>
<comment type="catalytic activity">
    <reaction evidence="10">
        <text>a very-long-chain acyl-CoA + malonyl-CoA + H(+) = a very-long-chain 3-oxoacyl-CoA + CO2 + CoA</text>
        <dbReference type="Rhea" id="RHEA:32727"/>
        <dbReference type="ChEBI" id="CHEBI:15378"/>
        <dbReference type="ChEBI" id="CHEBI:16526"/>
        <dbReference type="ChEBI" id="CHEBI:57287"/>
        <dbReference type="ChEBI" id="CHEBI:57384"/>
        <dbReference type="ChEBI" id="CHEBI:90725"/>
        <dbReference type="ChEBI" id="CHEBI:90736"/>
        <dbReference type="EC" id="2.3.1.199"/>
    </reaction>
</comment>
<proteinExistence type="inferred from homology"/>
<dbReference type="PANTHER" id="PTHR11157">
    <property type="entry name" value="FATTY ACID ACYL TRANSFERASE-RELATED"/>
    <property type="match status" value="1"/>
</dbReference>
<evidence type="ECO:0000256" key="3">
    <source>
        <dbReference type="ARBA" id="ARBA00022679"/>
    </source>
</evidence>
<dbReference type="GO" id="GO:0042761">
    <property type="term" value="P:very long-chain fatty acid biosynthetic process"/>
    <property type="evidence" value="ECO:0007669"/>
    <property type="project" value="TreeGrafter"/>
</dbReference>
<feature type="transmembrane region" description="Helical" evidence="10">
    <location>
        <begin position="165"/>
        <end position="183"/>
    </location>
</feature>
<comment type="subcellular location">
    <subcellularLocation>
        <location evidence="1">Membrane</location>
        <topology evidence="1">Multi-pass membrane protein</topology>
    </subcellularLocation>
</comment>
<sequence>MSSFANLVKGYKSFMETKSHPATKDWFLMGDPVPLLIMIVSYIYFCKVAGPKYMKDKKPYDLKVAMFVYNVGQVLCSVYIVWVGFPYWIFGKYSYSCEPVGDNPTVQSTVWLYFMCKIVEWLDTIFFVLRKKDKQITYLHMYHHALMPVCGWIGANFLPGGHGTLLGFINSFIHIIMYVYYLISSMGPQYQKYLWWKKYLTRMQLIQFSIIFVHNFQVMFRTCDYPKGINFLLTTQAAYFLYLFGKFYHKSYVRQRSKVQSKQNGVKSENISGCMLNGLNGHTNGVLNNVQKNKVI</sequence>
<feature type="transmembrane region" description="Helical" evidence="10">
    <location>
        <begin position="228"/>
        <end position="248"/>
    </location>
</feature>
<feature type="transmembrane region" description="Helical" evidence="10">
    <location>
        <begin position="110"/>
        <end position="129"/>
    </location>
</feature>
<dbReference type="GO" id="GO:0019367">
    <property type="term" value="P:fatty acid elongation, saturated fatty acid"/>
    <property type="evidence" value="ECO:0007669"/>
    <property type="project" value="TreeGrafter"/>
</dbReference>
<dbReference type="PANTHER" id="PTHR11157:SF28">
    <property type="entry name" value="ELONGATION OF VERY LONG CHAIN FATTY ACIDS PROTEIN"/>
    <property type="match status" value="1"/>
</dbReference>
<dbReference type="GO" id="GO:0034626">
    <property type="term" value="P:fatty acid elongation, polyunsaturated fatty acid"/>
    <property type="evidence" value="ECO:0007669"/>
    <property type="project" value="TreeGrafter"/>
</dbReference>
<feature type="transmembrane region" description="Helical" evidence="10">
    <location>
        <begin position="141"/>
        <end position="159"/>
    </location>
</feature>
<dbReference type="Pfam" id="PF01151">
    <property type="entry name" value="ELO"/>
    <property type="match status" value="1"/>
</dbReference>
<evidence type="ECO:0000256" key="5">
    <source>
        <dbReference type="ARBA" id="ARBA00022832"/>
    </source>
</evidence>
<evidence type="ECO:0000313" key="12">
    <source>
        <dbReference type="Proteomes" id="UP001154078"/>
    </source>
</evidence>
<gene>
    <name evidence="11" type="ORF">MELIAE_LOCUS6307</name>
</gene>
<evidence type="ECO:0000256" key="10">
    <source>
        <dbReference type="RuleBase" id="RU361115"/>
    </source>
</evidence>
<dbReference type="EC" id="2.3.1.199" evidence="10"/>
<dbReference type="EMBL" id="OV121135">
    <property type="protein sequence ID" value="CAH0554796.1"/>
    <property type="molecule type" value="Genomic_DNA"/>
</dbReference>
<keyword evidence="6 10" id="KW-1133">Transmembrane helix</keyword>
<dbReference type="AlphaFoldDB" id="A0A9P0B1Z8"/>
<evidence type="ECO:0000256" key="2">
    <source>
        <dbReference type="ARBA" id="ARBA00022516"/>
    </source>
</evidence>
<keyword evidence="2 10" id="KW-0444">Lipid biosynthesis</keyword>
<dbReference type="OrthoDB" id="434092at2759"/>
<dbReference type="GO" id="GO:0030148">
    <property type="term" value="P:sphingolipid biosynthetic process"/>
    <property type="evidence" value="ECO:0007669"/>
    <property type="project" value="TreeGrafter"/>
</dbReference>
<keyword evidence="8 10" id="KW-0472">Membrane</keyword>
<evidence type="ECO:0000256" key="1">
    <source>
        <dbReference type="ARBA" id="ARBA00004141"/>
    </source>
</evidence>
<dbReference type="Proteomes" id="UP001154078">
    <property type="component" value="Chromosome 4"/>
</dbReference>
<accession>A0A9P0B1Z8</accession>
<feature type="transmembrane region" description="Helical" evidence="10">
    <location>
        <begin position="26"/>
        <end position="46"/>
    </location>
</feature>
<evidence type="ECO:0000313" key="11">
    <source>
        <dbReference type="EMBL" id="CAH0554796.1"/>
    </source>
</evidence>
<organism evidence="11 12">
    <name type="scientific">Brassicogethes aeneus</name>
    <name type="common">Rape pollen beetle</name>
    <name type="synonym">Meligethes aeneus</name>
    <dbReference type="NCBI Taxonomy" id="1431903"/>
    <lineage>
        <taxon>Eukaryota</taxon>
        <taxon>Metazoa</taxon>
        <taxon>Ecdysozoa</taxon>
        <taxon>Arthropoda</taxon>
        <taxon>Hexapoda</taxon>
        <taxon>Insecta</taxon>
        <taxon>Pterygota</taxon>
        <taxon>Neoptera</taxon>
        <taxon>Endopterygota</taxon>
        <taxon>Coleoptera</taxon>
        <taxon>Polyphaga</taxon>
        <taxon>Cucujiformia</taxon>
        <taxon>Nitidulidae</taxon>
        <taxon>Meligethinae</taxon>
        <taxon>Brassicogethes</taxon>
    </lineage>
</organism>
<name>A0A9P0B1Z8_BRAAE</name>
<evidence type="ECO:0000256" key="9">
    <source>
        <dbReference type="ARBA" id="ARBA00023160"/>
    </source>
</evidence>